<dbReference type="EMBL" id="VFOL01000001">
    <property type="protein sequence ID" value="TQL36135.1"/>
    <property type="molecule type" value="Genomic_DNA"/>
</dbReference>
<protein>
    <submittedName>
        <fullName evidence="1">Uncharacterized protein</fullName>
    </submittedName>
</protein>
<evidence type="ECO:0000313" key="1">
    <source>
        <dbReference type="EMBL" id="TQL36135.1"/>
    </source>
</evidence>
<organism evidence="1 2">
    <name type="scientific">Salinispora arenicola</name>
    <dbReference type="NCBI Taxonomy" id="168697"/>
    <lineage>
        <taxon>Bacteria</taxon>
        <taxon>Bacillati</taxon>
        <taxon>Actinomycetota</taxon>
        <taxon>Actinomycetes</taxon>
        <taxon>Micromonosporales</taxon>
        <taxon>Micromonosporaceae</taxon>
        <taxon>Salinispora</taxon>
    </lineage>
</organism>
<reference evidence="1 2" key="1">
    <citation type="submission" date="2019-06" db="EMBL/GenBank/DDBJ databases">
        <title>Sequencing the genomes of 1000 actinobacteria strains.</title>
        <authorList>
            <person name="Klenk H.-P."/>
        </authorList>
    </citation>
    <scope>NUCLEOTIDE SEQUENCE [LARGE SCALE GENOMIC DNA]</scope>
    <source>
        <strain evidence="1 2">DSM 44819</strain>
    </source>
</reference>
<evidence type="ECO:0000313" key="2">
    <source>
        <dbReference type="Proteomes" id="UP000315983"/>
    </source>
</evidence>
<sequence>MGTVPCGAVPAITAPWRVVVDLGQSVDRGTACDCRPLPRVVVFQNQSGWFSFDHSQCDDE</sequence>
<accession>A0A542XJU6</accession>
<gene>
    <name evidence="1" type="ORF">FB564_1213</name>
</gene>
<dbReference type="AlphaFoldDB" id="A0A542XJU6"/>
<proteinExistence type="predicted"/>
<comment type="caution">
    <text evidence="1">The sequence shown here is derived from an EMBL/GenBank/DDBJ whole genome shotgun (WGS) entry which is preliminary data.</text>
</comment>
<dbReference type="Proteomes" id="UP000315983">
    <property type="component" value="Unassembled WGS sequence"/>
</dbReference>
<name>A0A542XJU6_SALAC</name>